<evidence type="ECO:0000256" key="7">
    <source>
        <dbReference type="ARBA" id="ARBA00022729"/>
    </source>
</evidence>
<dbReference type="InterPro" id="IPR018044">
    <property type="entry name" value="Peptidase_S11"/>
</dbReference>
<dbReference type="SMART" id="SM00936">
    <property type="entry name" value="PBP5_C"/>
    <property type="match status" value="1"/>
</dbReference>
<evidence type="ECO:0000256" key="4">
    <source>
        <dbReference type="ARBA" id="ARBA00012448"/>
    </source>
</evidence>
<proteinExistence type="inferred from homology"/>
<evidence type="ECO:0000313" key="16">
    <source>
        <dbReference type="EMBL" id="SJZ59325.1"/>
    </source>
</evidence>
<keyword evidence="8" id="KW-0378">Hydrolase</keyword>
<dbReference type="GO" id="GO:0009252">
    <property type="term" value="P:peptidoglycan biosynthetic process"/>
    <property type="evidence" value="ECO:0007669"/>
    <property type="project" value="UniProtKB-UniPathway"/>
</dbReference>
<dbReference type="Pfam" id="PF00768">
    <property type="entry name" value="Peptidase_S11"/>
    <property type="match status" value="1"/>
</dbReference>
<keyword evidence="7 14" id="KW-0732">Signal</keyword>
<keyword evidence="6" id="KW-0645">Protease</keyword>
<dbReference type="InterPro" id="IPR012907">
    <property type="entry name" value="Peptidase_S11_C"/>
</dbReference>
<organism evidence="16 17">
    <name type="scientific">Consotaella salsifontis</name>
    <dbReference type="NCBI Taxonomy" id="1365950"/>
    <lineage>
        <taxon>Bacteria</taxon>
        <taxon>Pseudomonadati</taxon>
        <taxon>Pseudomonadota</taxon>
        <taxon>Alphaproteobacteria</taxon>
        <taxon>Hyphomicrobiales</taxon>
        <taxon>Aurantimonadaceae</taxon>
        <taxon>Consotaella</taxon>
    </lineage>
</organism>
<keyword evidence="10" id="KW-0573">Peptidoglycan synthesis</keyword>
<evidence type="ECO:0000256" key="3">
    <source>
        <dbReference type="ARBA" id="ARBA00007164"/>
    </source>
</evidence>
<dbReference type="InterPro" id="IPR012338">
    <property type="entry name" value="Beta-lactam/transpept-like"/>
</dbReference>
<dbReference type="Gene3D" id="3.40.710.10">
    <property type="entry name" value="DD-peptidase/beta-lactamase superfamily"/>
    <property type="match status" value="1"/>
</dbReference>
<dbReference type="RefSeq" id="WP_245318722.1">
    <property type="nucleotide sequence ID" value="NZ_FUXL01000001.1"/>
</dbReference>
<keyword evidence="9" id="KW-0133">Cell shape</keyword>
<keyword evidence="5 16" id="KW-0121">Carboxypeptidase</keyword>
<evidence type="ECO:0000256" key="11">
    <source>
        <dbReference type="ARBA" id="ARBA00023316"/>
    </source>
</evidence>
<dbReference type="AlphaFoldDB" id="A0A1T4LXD1"/>
<feature type="chain" id="PRO_5012210952" description="serine-type D-Ala-D-Ala carboxypeptidase" evidence="14">
    <location>
        <begin position="31"/>
        <end position="398"/>
    </location>
</feature>
<dbReference type="PANTHER" id="PTHR21581">
    <property type="entry name" value="D-ALANYL-D-ALANINE CARBOXYPEPTIDASE"/>
    <property type="match status" value="1"/>
</dbReference>
<dbReference type="GO" id="GO:0006508">
    <property type="term" value="P:proteolysis"/>
    <property type="evidence" value="ECO:0007669"/>
    <property type="project" value="UniProtKB-KW"/>
</dbReference>
<evidence type="ECO:0000256" key="10">
    <source>
        <dbReference type="ARBA" id="ARBA00022984"/>
    </source>
</evidence>
<dbReference type="Gene3D" id="2.60.410.10">
    <property type="entry name" value="D-Ala-D-Ala carboxypeptidase, C-terminal domain"/>
    <property type="match status" value="1"/>
</dbReference>
<keyword evidence="17" id="KW-1185">Reference proteome</keyword>
<dbReference type="EC" id="3.4.16.4" evidence="4"/>
<comment type="similarity">
    <text evidence="3 13">Belongs to the peptidase S11 family.</text>
</comment>
<comment type="function">
    <text evidence="1">Removes C-terminal D-alanyl residues from sugar-peptide cell wall precursors.</text>
</comment>
<dbReference type="SUPFAM" id="SSF56601">
    <property type="entry name" value="beta-lactamase/transpeptidase-like"/>
    <property type="match status" value="1"/>
</dbReference>
<protein>
    <recommendedName>
        <fullName evidence="4">serine-type D-Ala-D-Ala carboxypeptidase</fullName>
        <ecNumber evidence="4">3.4.16.4</ecNumber>
    </recommendedName>
</protein>
<dbReference type="UniPathway" id="UPA00219"/>
<sequence>MLRSFLVHPFRLFLCSLLMAALLAVVPGSAQESSAPTIETTAKQAILIDGESGAVLFEKSADEPFEPASLAKLMTMDLVFDALAKGKIALDQTFAVTEHAWRTGGAPSGAATMFAKLNSEVPVEALIRGAIVQGANDAAIALAEGMAGTEGAFAMLMNQRAEELGLKHSRFVNPTGLPADGQQVSARDMAVLARHIERSYPDLYKIYAEPSYEWNKIFQRNRNPLLEMDIGADGMGTGYTESSGYSLVGVTHGEDRTTILVVSGLASAKERASEARRLLEWARDSFRRQTLFAASDVVGTAEVYGGTQSSVALTPSQDLVALVPEQAPDSVTAHIKYVGPLKAPVEQGTKVANIEIRIGERLSLTAPLYTAESIAVGSFSGRALEAAGELAFGWLKML</sequence>
<evidence type="ECO:0000256" key="2">
    <source>
        <dbReference type="ARBA" id="ARBA00004752"/>
    </source>
</evidence>
<name>A0A1T4LXD1_9HYPH</name>
<dbReference type="GO" id="GO:0071555">
    <property type="term" value="P:cell wall organization"/>
    <property type="evidence" value="ECO:0007669"/>
    <property type="project" value="UniProtKB-KW"/>
</dbReference>
<dbReference type="InterPro" id="IPR015956">
    <property type="entry name" value="Peniciliin-bd_prot_C_sf"/>
</dbReference>
<dbReference type="GO" id="GO:0008360">
    <property type="term" value="P:regulation of cell shape"/>
    <property type="evidence" value="ECO:0007669"/>
    <property type="project" value="UniProtKB-KW"/>
</dbReference>
<evidence type="ECO:0000256" key="6">
    <source>
        <dbReference type="ARBA" id="ARBA00022670"/>
    </source>
</evidence>
<dbReference type="PANTHER" id="PTHR21581:SF6">
    <property type="entry name" value="TRAFFICKING PROTEIN PARTICLE COMPLEX SUBUNIT 12"/>
    <property type="match status" value="1"/>
</dbReference>
<dbReference type="InterPro" id="IPR001967">
    <property type="entry name" value="Peptidase_S11_N"/>
</dbReference>
<comment type="catalytic activity">
    <reaction evidence="12">
        <text>Preferential cleavage: (Ac)2-L-Lys-D-Ala-|-D-Ala. Also transpeptidation of peptidyl-alanyl moieties that are N-acyl substituents of D-alanine.</text>
        <dbReference type="EC" id="3.4.16.4"/>
    </reaction>
</comment>
<accession>A0A1T4LXD1</accession>
<evidence type="ECO:0000256" key="8">
    <source>
        <dbReference type="ARBA" id="ARBA00022801"/>
    </source>
</evidence>
<evidence type="ECO:0000256" key="5">
    <source>
        <dbReference type="ARBA" id="ARBA00022645"/>
    </source>
</evidence>
<dbReference type="Pfam" id="PF07943">
    <property type="entry name" value="PBP5_C"/>
    <property type="match status" value="1"/>
</dbReference>
<dbReference type="STRING" id="1365950.SAMN05428963_101403"/>
<evidence type="ECO:0000313" key="17">
    <source>
        <dbReference type="Proteomes" id="UP000190135"/>
    </source>
</evidence>
<dbReference type="PRINTS" id="PR00725">
    <property type="entry name" value="DADACBPTASE1"/>
</dbReference>
<dbReference type="Proteomes" id="UP000190135">
    <property type="component" value="Unassembled WGS sequence"/>
</dbReference>
<evidence type="ECO:0000256" key="13">
    <source>
        <dbReference type="RuleBase" id="RU004016"/>
    </source>
</evidence>
<evidence type="ECO:0000256" key="9">
    <source>
        <dbReference type="ARBA" id="ARBA00022960"/>
    </source>
</evidence>
<evidence type="ECO:0000256" key="14">
    <source>
        <dbReference type="SAM" id="SignalP"/>
    </source>
</evidence>
<dbReference type="SUPFAM" id="SSF69189">
    <property type="entry name" value="Penicillin-binding protein associated domain"/>
    <property type="match status" value="1"/>
</dbReference>
<feature type="domain" description="Peptidase S11 D-Ala-D-Ala carboxypeptidase A C-terminal" evidence="15">
    <location>
        <begin position="286"/>
        <end position="376"/>
    </location>
</feature>
<feature type="signal peptide" evidence="14">
    <location>
        <begin position="1"/>
        <end position="30"/>
    </location>
</feature>
<gene>
    <name evidence="16" type="ORF">SAMN05428963_101403</name>
</gene>
<evidence type="ECO:0000256" key="12">
    <source>
        <dbReference type="ARBA" id="ARBA00034000"/>
    </source>
</evidence>
<evidence type="ECO:0000256" key="1">
    <source>
        <dbReference type="ARBA" id="ARBA00003217"/>
    </source>
</evidence>
<dbReference type="EMBL" id="FUXL01000001">
    <property type="protein sequence ID" value="SJZ59325.1"/>
    <property type="molecule type" value="Genomic_DNA"/>
</dbReference>
<evidence type="ECO:0000259" key="15">
    <source>
        <dbReference type="SMART" id="SM00936"/>
    </source>
</evidence>
<keyword evidence="11" id="KW-0961">Cell wall biogenesis/degradation</keyword>
<reference evidence="16 17" key="1">
    <citation type="submission" date="2017-02" db="EMBL/GenBank/DDBJ databases">
        <authorList>
            <person name="Peterson S.W."/>
        </authorList>
    </citation>
    <scope>NUCLEOTIDE SEQUENCE [LARGE SCALE GENOMIC DNA]</scope>
    <source>
        <strain evidence="16 17">USBA 369</strain>
    </source>
</reference>
<dbReference type="GO" id="GO:0009002">
    <property type="term" value="F:serine-type D-Ala-D-Ala carboxypeptidase activity"/>
    <property type="evidence" value="ECO:0007669"/>
    <property type="project" value="UniProtKB-EC"/>
</dbReference>
<comment type="pathway">
    <text evidence="2">Cell wall biogenesis; peptidoglycan biosynthesis.</text>
</comment>
<dbReference type="InterPro" id="IPR037167">
    <property type="entry name" value="Peptidase_S11_C_sf"/>
</dbReference>